<comment type="caution">
    <text evidence="1">The sequence shown here is derived from an EMBL/GenBank/DDBJ whole genome shotgun (WGS) entry which is preliminary data.</text>
</comment>
<evidence type="ECO:0000313" key="1">
    <source>
        <dbReference type="EMBL" id="RJY06680.1"/>
    </source>
</evidence>
<dbReference type="EMBL" id="QYYH01000155">
    <property type="protein sequence ID" value="RJY06680.1"/>
    <property type="molecule type" value="Genomic_DNA"/>
</dbReference>
<proteinExistence type="predicted"/>
<dbReference type="Proteomes" id="UP000273022">
    <property type="component" value="Unassembled WGS sequence"/>
</dbReference>
<name>A0A3A6TGQ2_9GAMM</name>
<keyword evidence="2" id="KW-1185">Reference proteome</keyword>
<organism evidence="1 2">
    <name type="scientific">Parashewanella spongiae</name>
    <dbReference type="NCBI Taxonomy" id="342950"/>
    <lineage>
        <taxon>Bacteria</taxon>
        <taxon>Pseudomonadati</taxon>
        <taxon>Pseudomonadota</taxon>
        <taxon>Gammaproteobacteria</taxon>
        <taxon>Alteromonadales</taxon>
        <taxon>Shewanellaceae</taxon>
        <taxon>Parashewanella</taxon>
    </lineage>
</organism>
<gene>
    <name evidence="1" type="ORF">D5R81_17430</name>
</gene>
<protein>
    <submittedName>
        <fullName evidence="1">Uncharacterized protein</fullName>
    </submittedName>
</protein>
<reference evidence="1 2" key="1">
    <citation type="submission" date="2018-09" db="EMBL/GenBank/DDBJ databases">
        <title>Phylogeny of the Shewanellaceae, and recommendation for two new genera, Pseudoshewanella and Parashewanella.</title>
        <authorList>
            <person name="Wang G."/>
        </authorList>
    </citation>
    <scope>NUCLEOTIDE SEQUENCE [LARGE SCALE GENOMIC DNA]</scope>
    <source>
        <strain evidence="1 2">KCTC 22492</strain>
    </source>
</reference>
<evidence type="ECO:0000313" key="2">
    <source>
        <dbReference type="Proteomes" id="UP000273022"/>
    </source>
</evidence>
<sequence length="72" mass="8323">MPLPSGGHYCASNINWELVGTQNFENRSQEIDMDDWQDFSAVLWVIFLFHVINRSRINAIPELVCTQQGQEI</sequence>
<dbReference type="AlphaFoldDB" id="A0A3A6TGQ2"/>
<accession>A0A3A6TGQ2</accession>